<dbReference type="Proteomes" id="UP000887540">
    <property type="component" value="Unplaced"/>
</dbReference>
<evidence type="ECO:0000313" key="1">
    <source>
        <dbReference type="Proteomes" id="UP000887540"/>
    </source>
</evidence>
<name>A0A914D2J1_9BILA</name>
<protein>
    <submittedName>
        <fullName evidence="2">Uncharacterized protein</fullName>
    </submittedName>
</protein>
<dbReference type="WBParaSite" id="ACRNAN_scaffold17983.g23327.t1">
    <property type="protein sequence ID" value="ACRNAN_scaffold17983.g23327.t1"/>
    <property type="gene ID" value="ACRNAN_scaffold17983.g23327"/>
</dbReference>
<accession>A0A914D2J1</accession>
<dbReference type="AlphaFoldDB" id="A0A914D2J1"/>
<reference evidence="2" key="1">
    <citation type="submission" date="2022-11" db="UniProtKB">
        <authorList>
            <consortium name="WormBaseParasite"/>
        </authorList>
    </citation>
    <scope>IDENTIFICATION</scope>
</reference>
<organism evidence="1 2">
    <name type="scientific">Acrobeloides nanus</name>
    <dbReference type="NCBI Taxonomy" id="290746"/>
    <lineage>
        <taxon>Eukaryota</taxon>
        <taxon>Metazoa</taxon>
        <taxon>Ecdysozoa</taxon>
        <taxon>Nematoda</taxon>
        <taxon>Chromadorea</taxon>
        <taxon>Rhabditida</taxon>
        <taxon>Tylenchina</taxon>
        <taxon>Cephalobomorpha</taxon>
        <taxon>Cephaloboidea</taxon>
        <taxon>Cephalobidae</taxon>
        <taxon>Acrobeloides</taxon>
    </lineage>
</organism>
<sequence>MSSPDRPSFIDSSVIEMNNSSKHVLLNGVILGNHSELVNENRRALASNDEALNYLTQKFSSQETIEREFQTIPTKRMSAGTSTSQYPENQVWF</sequence>
<proteinExistence type="predicted"/>
<keyword evidence="1" id="KW-1185">Reference proteome</keyword>
<evidence type="ECO:0000313" key="2">
    <source>
        <dbReference type="WBParaSite" id="ACRNAN_scaffold17983.g23327.t1"/>
    </source>
</evidence>